<dbReference type="InterPro" id="IPR057174">
    <property type="entry name" value="DUF7852"/>
</dbReference>
<keyword evidence="3" id="KW-1185">Reference proteome</keyword>
<dbReference type="NCBIfam" id="NF045794">
    <property type="entry name" value="CsxC_fam"/>
    <property type="match status" value="1"/>
</dbReference>
<feature type="domain" description="DUF7852" evidence="1">
    <location>
        <begin position="32"/>
        <end position="116"/>
    </location>
</feature>
<accession>A0ABW3KXP4</accession>
<evidence type="ECO:0000313" key="3">
    <source>
        <dbReference type="Proteomes" id="UP001596990"/>
    </source>
</evidence>
<protein>
    <submittedName>
        <fullName evidence="2">CsxC family protein</fullName>
    </submittedName>
</protein>
<sequence>MHKDKDCLDVNVSATVNDCENESVDQPTIDVAGEELLVRVPVTLAQVEVSTSLSANIRFPDPVMEIKDMKKRVKIVQCKLLIPGTPSTTDDPFIGGDYKLFIKGFIRKNIQYVTPGKYSTKECVNGDLRSHTVDVPFECVTTIAAESFIRNPQLPFYNSRNEFDFYREQMLGKGYPEKDKLLSSDLSQFHQDSTQFYNQMPYCELVASRMTSYDESTDRESLPGHAPFEEGYFYHMVEKMFLEFQVKVLQVQQVDLNS</sequence>
<evidence type="ECO:0000259" key="1">
    <source>
        <dbReference type="Pfam" id="PF25250"/>
    </source>
</evidence>
<organism evidence="2 3">
    <name type="scientific">Thalassobacillus hwangdonensis</name>
    <dbReference type="NCBI Taxonomy" id="546108"/>
    <lineage>
        <taxon>Bacteria</taxon>
        <taxon>Bacillati</taxon>
        <taxon>Bacillota</taxon>
        <taxon>Bacilli</taxon>
        <taxon>Bacillales</taxon>
        <taxon>Bacillaceae</taxon>
        <taxon>Thalassobacillus</taxon>
    </lineage>
</organism>
<dbReference type="InterPro" id="IPR054845">
    <property type="entry name" value="Exosporium_prot_C"/>
</dbReference>
<dbReference type="RefSeq" id="WP_386055571.1">
    <property type="nucleotide sequence ID" value="NZ_JBHTKL010000001.1"/>
</dbReference>
<name>A0ABW3KXP4_9BACI</name>
<reference evidence="3" key="1">
    <citation type="journal article" date="2019" name="Int. J. Syst. Evol. Microbiol.">
        <title>The Global Catalogue of Microorganisms (GCM) 10K type strain sequencing project: providing services to taxonomists for standard genome sequencing and annotation.</title>
        <authorList>
            <consortium name="The Broad Institute Genomics Platform"/>
            <consortium name="The Broad Institute Genome Sequencing Center for Infectious Disease"/>
            <person name="Wu L."/>
            <person name="Ma J."/>
        </authorList>
    </citation>
    <scope>NUCLEOTIDE SEQUENCE [LARGE SCALE GENOMIC DNA]</scope>
    <source>
        <strain evidence="3">CCUG 56607</strain>
    </source>
</reference>
<dbReference type="Proteomes" id="UP001596990">
    <property type="component" value="Unassembled WGS sequence"/>
</dbReference>
<dbReference type="EMBL" id="JBHTKL010000001">
    <property type="protein sequence ID" value="MFD1017658.1"/>
    <property type="molecule type" value="Genomic_DNA"/>
</dbReference>
<proteinExistence type="predicted"/>
<comment type="caution">
    <text evidence="2">The sequence shown here is derived from an EMBL/GenBank/DDBJ whole genome shotgun (WGS) entry which is preliminary data.</text>
</comment>
<dbReference type="Pfam" id="PF25250">
    <property type="entry name" value="DUF7852"/>
    <property type="match status" value="1"/>
</dbReference>
<evidence type="ECO:0000313" key="2">
    <source>
        <dbReference type="EMBL" id="MFD1017658.1"/>
    </source>
</evidence>
<gene>
    <name evidence="2" type="ORF">ACFQ2J_00490</name>
</gene>